<comment type="similarity">
    <text evidence="1">Belongs to the 'phage' integrase family.</text>
</comment>
<dbReference type="Pfam" id="PF00589">
    <property type="entry name" value="Phage_integrase"/>
    <property type="match status" value="1"/>
</dbReference>
<evidence type="ECO:0000259" key="6">
    <source>
        <dbReference type="PROSITE" id="PS51898"/>
    </source>
</evidence>
<dbReference type="GO" id="GO:0006310">
    <property type="term" value="P:DNA recombination"/>
    <property type="evidence" value="ECO:0007669"/>
    <property type="project" value="UniProtKB-KW"/>
</dbReference>
<dbReference type="Proteomes" id="UP000077856">
    <property type="component" value="Chromosome"/>
</dbReference>
<dbReference type="InterPro" id="IPR044068">
    <property type="entry name" value="CB"/>
</dbReference>
<evidence type="ECO:0000256" key="3">
    <source>
        <dbReference type="ARBA" id="ARBA00023125"/>
    </source>
</evidence>
<reference evidence="8 9" key="1">
    <citation type="submission" date="2016-04" db="EMBL/GenBank/DDBJ databases">
        <title>Complete genome sequence of Bacillus oceanisediminis strain 2691.</title>
        <authorList>
            <person name="Jeong H."/>
            <person name="Kim H.J."/>
            <person name="Lee D.-W."/>
        </authorList>
    </citation>
    <scope>NUCLEOTIDE SEQUENCE [LARGE SCALE GENOMIC DNA]</scope>
    <source>
        <strain evidence="8 9">2691</strain>
    </source>
</reference>
<proteinExistence type="inferred from homology"/>
<dbReference type="PANTHER" id="PTHR30629:SF2">
    <property type="entry name" value="PROPHAGE INTEGRASE INTS-RELATED"/>
    <property type="match status" value="1"/>
</dbReference>
<organism evidence="8 9">
    <name type="scientific">Cytobacillus oceanisediminis 2691</name>
    <dbReference type="NCBI Taxonomy" id="1196031"/>
    <lineage>
        <taxon>Bacteria</taxon>
        <taxon>Bacillati</taxon>
        <taxon>Bacillota</taxon>
        <taxon>Bacilli</taxon>
        <taxon>Bacillales</taxon>
        <taxon>Bacillaceae</taxon>
        <taxon>Cytobacillus</taxon>
    </lineage>
</organism>
<dbReference type="InterPro" id="IPR002104">
    <property type="entry name" value="Integrase_catalytic"/>
</dbReference>
<keyword evidence="4" id="KW-0233">DNA recombination</keyword>
<dbReference type="GO" id="GO:0015074">
    <property type="term" value="P:DNA integration"/>
    <property type="evidence" value="ECO:0007669"/>
    <property type="project" value="UniProtKB-KW"/>
</dbReference>
<feature type="domain" description="Core-binding (CB)" evidence="7">
    <location>
        <begin position="73"/>
        <end position="160"/>
    </location>
</feature>
<name>A0A160MA09_9BACI</name>
<keyword evidence="3 5" id="KW-0238">DNA-binding</keyword>
<dbReference type="Gene3D" id="1.10.443.10">
    <property type="entry name" value="Intergrase catalytic core"/>
    <property type="match status" value="1"/>
</dbReference>
<evidence type="ECO:0000256" key="2">
    <source>
        <dbReference type="ARBA" id="ARBA00022908"/>
    </source>
</evidence>
<dbReference type="EMBL" id="CP015506">
    <property type="protein sequence ID" value="AND39018.1"/>
    <property type="molecule type" value="Genomic_DNA"/>
</dbReference>
<dbReference type="PROSITE" id="PS51898">
    <property type="entry name" value="TYR_RECOMBINASE"/>
    <property type="match status" value="1"/>
</dbReference>
<dbReference type="InterPro" id="IPR011010">
    <property type="entry name" value="DNA_brk_join_enz"/>
</dbReference>
<evidence type="ECO:0000313" key="9">
    <source>
        <dbReference type="Proteomes" id="UP000077856"/>
    </source>
</evidence>
<dbReference type="Gene3D" id="1.10.150.130">
    <property type="match status" value="1"/>
</dbReference>
<dbReference type="Pfam" id="PF14659">
    <property type="entry name" value="Phage_int_SAM_3"/>
    <property type="match status" value="1"/>
</dbReference>
<dbReference type="AlphaFoldDB" id="A0A160MA09"/>
<dbReference type="InterPro" id="IPR010998">
    <property type="entry name" value="Integrase_recombinase_N"/>
</dbReference>
<dbReference type="GO" id="GO:0003677">
    <property type="term" value="F:DNA binding"/>
    <property type="evidence" value="ECO:0007669"/>
    <property type="project" value="UniProtKB-UniRule"/>
</dbReference>
<dbReference type="STRING" id="1196031.A361_07765"/>
<keyword evidence="2" id="KW-0229">DNA integration</keyword>
<dbReference type="eggNOG" id="COG0582">
    <property type="taxonomic scope" value="Bacteria"/>
</dbReference>
<gene>
    <name evidence="8" type="ORF">A361_07765</name>
</gene>
<feature type="domain" description="Tyr recombinase" evidence="6">
    <location>
        <begin position="184"/>
        <end position="389"/>
    </location>
</feature>
<evidence type="ECO:0000259" key="7">
    <source>
        <dbReference type="PROSITE" id="PS51900"/>
    </source>
</evidence>
<accession>A0A160MA09</accession>
<evidence type="ECO:0000256" key="5">
    <source>
        <dbReference type="PROSITE-ProRule" id="PRU01248"/>
    </source>
</evidence>
<dbReference type="PANTHER" id="PTHR30629">
    <property type="entry name" value="PROPHAGE INTEGRASE"/>
    <property type="match status" value="1"/>
</dbReference>
<evidence type="ECO:0000256" key="4">
    <source>
        <dbReference type="ARBA" id="ARBA00023172"/>
    </source>
</evidence>
<dbReference type="RefSeq" id="WP_019381509.1">
    <property type="nucleotide sequence ID" value="NZ_CP015506.1"/>
</dbReference>
<dbReference type="InterPro" id="IPR050808">
    <property type="entry name" value="Phage_Integrase"/>
</dbReference>
<dbReference type="InterPro" id="IPR013762">
    <property type="entry name" value="Integrase-like_cat_sf"/>
</dbReference>
<sequence length="399" mass="46283">MASVQKRGANSFMLVVEIGYDSKGKRKKKTKTIRIKDQSLLKTKKKLNDYLQSELVKFQMEIESGEYISPEKMILAEFVKDWQKKYAEKGGLSEQTLDVYLTHFKNHILPTLGNMRLDQIKPIHIVNFLSQLKKVDGSPMAVSTAQYVYRVLRNILQRAADWKIIKYNPAADVSKPSQRGILEKDINVYDENEVAILFDAVQKEPIHWRVFTSLALAAGLRRGELLGLEWSHIDLEKGIIKIKQIISRGTGGRPILKGPKSRNSKRVISLPPMMVEELKKYHIHWKKEKMRMRDLWIEHEHEFVFCNENGKHYYPTTPTTWWRRFTNRAGVRFIRLHDLRHTSATLLINQGVHAKIISERLGHSNIRITMDTYGHALQTADQEAANKLDSLFTRQKNSI</sequence>
<dbReference type="SUPFAM" id="SSF56349">
    <property type="entry name" value="DNA breaking-rejoining enzymes"/>
    <property type="match status" value="1"/>
</dbReference>
<evidence type="ECO:0000313" key="8">
    <source>
        <dbReference type="EMBL" id="AND39018.1"/>
    </source>
</evidence>
<dbReference type="InterPro" id="IPR004107">
    <property type="entry name" value="Integrase_SAM-like_N"/>
</dbReference>
<evidence type="ECO:0000256" key="1">
    <source>
        <dbReference type="ARBA" id="ARBA00008857"/>
    </source>
</evidence>
<dbReference type="PROSITE" id="PS51900">
    <property type="entry name" value="CB"/>
    <property type="match status" value="1"/>
</dbReference>
<dbReference type="CDD" id="cd01189">
    <property type="entry name" value="INT_ICEBs1_C_like"/>
    <property type="match status" value="1"/>
</dbReference>
<dbReference type="KEGG" id="bon:A361_07765"/>
<protein>
    <submittedName>
        <fullName evidence="8">Integrase</fullName>
    </submittedName>
</protein>